<sequence length="105" mass="11072">VRPFSLAAFTGLLLTLSFPSVGHPLFAWVALVPLLTAVCSATSTNAFWLGLVAGVIHFAGTIYWIPTVMVDFGGLPVAAAWLVHLVFVIFLGLFIAGFAISIAVL</sequence>
<dbReference type="GO" id="GO:0016020">
    <property type="term" value="C:membrane"/>
    <property type="evidence" value="ECO:0007669"/>
    <property type="project" value="InterPro"/>
</dbReference>
<keyword evidence="1" id="KW-0472">Membrane</keyword>
<accession>A0A382WPW7</accession>
<protein>
    <recommendedName>
        <fullName evidence="2">Apolipoprotein N-acyltransferase N-terminal domain-containing protein</fullName>
    </recommendedName>
</protein>
<dbReference type="InterPro" id="IPR004563">
    <property type="entry name" value="Apolipo_AcylTrfase"/>
</dbReference>
<dbReference type="AlphaFoldDB" id="A0A382WPW7"/>
<reference evidence="3" key="1">
    <citation type="submission" date="2018-05" db="EMBL/GenBank/DDBJ databases">
        <authorList>
            <person name="Lanie J.A."/>
            <person name="Ng W.-L."/>
            <person name="Kazmierczak K.M."/>
            <person name="Andrzejewski T.M."/>
            <person name="Davidsen T.M."/>
            <person name="Wayne K.J."/>
            <person name="Tettelin H."/>
            <person name="Glass J.I."/>
            <person name="Rusch D."/>
            <person name="Podicherti R."/>
            <person name="Tsui H.-C.T."/>
            <person name="Winkler M.E."/>
        </authorList>
    </citation>
    <scope>NUCLEOTIDE SEQUENCE</scope>
</reference>
<dbReference type="Pfam" id="PF20154">
    <property type="entry name" value="LNT_N"/>
    <property type="match status" value="1"/>
</dbReference>
<feature type="domain" description="Apolipoprotein N-acyltransferase N-terminal" evidence="2">
    <location>
        <begin position="11"/>
        <end position="98"/>
    </location>
</feature>
<keyword evidence="1" id="KW-1133">Transmembrane helix</keyword>
<feature type="transmembrane region" description="Helical" evidence="1">
    <location>
        <begin position="77"/>
        <end position="104"/>
    </location>
</feature>
<evidence type="ECO:0000259" key="2">
    <source>
        <dbReference type="Pfam" id="PF20154"/>
    </source>
</evidence>
<feature type="non-terminal residue" evidence="3">
    <location>
        <position position="1"/>
    </location>
</feature>
<gene>
    <name evidence="3" type="ORF">METZ01_LOCUS413771</name>
</gene>
<evidence type="ECO:0000256" key="1">
    <source>
        <dbReference type="SAM" id="Phobius"/>
    </source>
</evidence>
<feature type="non-terminal residue" evidence="3">
    <location>
        <position position="105"/>
    </location>
</feature>
<keyword evidence="1" id="KW-0812">Transmembrane</keyword>
<dbReference type="InterPro" id="IPR045378">
    <property type="entry name" value="LNT_N"/>
</dbReference>
<dbReference type="EMBL" id="UINC01161620">
    <property type="protein sequence ID" value="SVD60917.1"/>
    <property type="molecule type" value="Genomic_DNA"/>
</dbReference>
<dbReference type="PANTHER" id="PTHR38686">
    <property type="entry name" value="APOLIPOPROTEIN N-ACYLTRANSFERASE"/>
    <property type="match status" value="1"/>
</dbReference>
<name>A0A382WPW7_9ZZZZ</name>
<proteinExistence type="predicted"/>
<evidence type="ECO:0000313" key="3">
    <source>
        <dbReference type="EMBL" id="SVD60917.1"/>
    </source>
</evidence>
<dbReference type="GO" id="GO:0016410">
    <property type="term" value="F:N-acyltransferase activity"/>
    <property type="evidence" value="ECO:0007669"/>
    <property type="project" value="InterPro"/>
</dbReference>
<dbReference type="PANTHER" id="PTHR38686:SF1">
    <property type="entry name" value="APOLIPOPROTEIN N-ACYLTRANSFERASE"/>
    <property type="match status" value="1"/>
</dbReference>
<dbReference type="GO" id="GO:0042158">
    <property type="term" value="P:lipoprotein biosynthetic process"/>
    <property type="evidence" value="ECO:0007669"/>
    <property type="project" value="InterPro"/>
</dbReference>
<organism evidence="3">
    <name type="scientific">marine metagenome</name>
    <dbReference type="NCBI Taxonomy" id="408172"/>
    <lineage>
        <taxon>unclassified sequences</taxon>
        <taxon>metagenomes</taxon>
        <taxon>ecological metagenomes</taxon>
    </lineage>
</organism>
<feature type="transmembrane region" description="Helical" evidence="1">
    <location>
        <begin position="46"/>
        <end position="65"/>
    </location>
</feature>